<evidence type="ECO:0000313" key="2">
    <source>
        <dbReference type="Proteomes" id="UP000821865"/>
    </source>
</evidence>
<dbReference type="EMBL" id="CM023471">
    <property type="protein sequence ID" value="KAH7967192.1"/>
    <property type="molecule type" value="Genomic_DNA"/>
</dbReference>
<sequence length="752" mass="84974">MAEDLQLEIANLGSCWDGQATWCARGSCTSIDYAWCPRALVLCSGEWTLMRRACTVWVVTTIASYLNSVTQAAGELGPDVHKHRARTYRVRQSRLSWRIETCPWRNEATTYEEYMSALLLVMERHVVRDKRSTHAVRNPWWDSEVKRAWQARREANHHHRSLVREGPSEACLAAWTEYLLLKHRVQELVQAKIARYNVEFMRSLRAEGKPAGQKFRRCVQALDRPNQLPIQLKNAVTGDPIREPEKHLTEHLNRLYGSGVGLPGPLLSTIRRLYSDNVVIGKFGSVQSDPVRVMRGLRQGCPLSPLLYILYVTSVEQKLLSCGLGFRLRYNAAGVNDNCKLPGLAFANDLVLMAECPQDLQALIDICHAEITRLGLRFSCKKTAIVHLSGPGTDEATIRLGDARVSTCPAYKCVGVQLSSDLDLYGQHETSLRQKVLRAQCVLRRRILWGCNWHQMVRDLWKLVHVPLVTFANAVVCMSAPTREWFERRQHEVGQIALGCHGAVANEAIQGDLGWSSFEAREAISKIAYRGRLLCMPRERWARRVLDYLSATCLRTPWVRRIYHIESKYGFFNCPLSADTSAAWAHRTRQRVKCEEAAQWQRAMAANSTLAVYRQHKQEISAVYFYDNALGSKLLFEARAGALRTIGNEAANVFASARNRMHRSFPCRPVPSPVDLDPVGLVAQEKQIINKALRDTIPHNEHTLPKGLPRGANVLIYKAHTGTALSEDVQHKCRSSIMVAVRNDDTEDGTAT</sequence>
<protein>
    <submittedName>
        <fullName evidence="1">Uncharacterized protein</fullName>
    </submittedName>
</protein>
<gene>
    <name evidence="1" type="ORF">HPB49_023428</name>
</gene>
<proteinExistence type="predicted"/>
<reference evidence="1" key="1">
    <citation type="submission" date="2020-05" db="EMBL/GenBank/DDBJ databases">
        <title>Large-scale comparative analyses of tick genomes elucidate their genetic diversity and vector capacities.</title>
        <authorList>
            <person name="Jia N."/>
            <person name="Wang J."/>
            <person name="Shi W."/>
            <person name="Du L."/>
            <person name="Sun Y."/>
            <person name="Zhan W."/>
            <person name="Jiang J."/>
            <person name="Wang Q."/>
            <person name="Zhang B."/>
            <person name="Ji P."/>
            <person name="Sakyi L.B."/>
            <person name="Cui X."/>
            <person name="Yuan T."/>
            <person name="Jiang B."/>
            <person name="Yang W."/>
            <person name="Lam T.T.-Y."/>
            <person name="Chang Q."/>
            <person name="Ding S."/>
            <person name="Wang X."/>
            <person name="Zhu J."/>
            <person name="Ruan X."/>
            <person name="Zhao L."/>
            <person name="Wei J."/>
            <person name="Que T."/>
            <person name="Du C."/>
            <person name="Cheng J."/>
            <person name="Dai P."/>
            <person name="Han X."/>
            <person name="Huang E."/>
            <person name="Gao Y."/>
            <person name="Liu J."/>
            <person name="Shao H."/>
            <person name="Ye R."/>
            <person name="Li L."/>
            <person name="Wei W."/>
            <person name="Wang X."/>
            <person name="Wang C."/>
            <person name="Yang T."/>
            <person name="Huo Q."/>
            <person name="Li W."/>
            <person name="Guo W."/>
            <person name="Chen H."/>
            <person name="Zhou L."/>
            <person name="Ni X."/>
            <person name="Tian J."/>
            <person name="Zhou Y."/>
            <person name="Sheng Y."/>
            <person name="Liu T."/>
            <person name="Pan Y."/>
            <person name="Xia L."/>
            <person name="Li J."/>
            <person name="Zhao F."/>
            <person name="Cao W."/>
        </authorList>
    </citation>
    <scope>NUCLEOTIDE SEQUENCE</scope>
    <source>
        <strain evidence="1">Dsil-2018</strain>
    </source>
</reference>
<accession>A0ACB8DGT0</accession>
<keyword evidence="2" id="KW-1185">Reference proteome</keyword>
<comment type="caution">
    <text evidence="1">The sequence shown here is derived from an EMBL/GenBank/DDBJ whole genome shotgun (WGS) entry which is preliminary data.</text>
</comment>
<organism evidence="1 2">
    <name type="scientific">Dermacentor silvarum</name>
    <name type="common">Tick</name>
    <dbReference type="NCBI Taxonomy" id="543639"/>
    <lineage>
        <taxon>Eukaryota</taxon>
        <taxon>Metazoa</taxon>
        <taxon>Ecdysozoa</taxon>
        <taxon>Arthropoda</taxon>
        <taxon>Chelicerata</taxon>
        <taxon>Arachnida</taxon>
        <taxon>Acari</taxon>
        <taxon>Parasitiformes</taxon>
        <taxon>Ixodida</taxon>
        <taxon>Ixodoidea</taxon>
        <taxon>Ixodidae</taxon>
        <taxon>Rhipicephalinae</taxon>
        <taxon>Dermacentor</taxon>
    </lineage>
</organism>
<evidence type="ECO:0000313" key="1">
    <source>
        <dbReference type="EMBL" id="KAH7967192.1"/>
    </source>
</evidence>
<dbReference type="Proteomes" id="UP000821865">
    <property type="component" value="Chromosome 2"/>
</dbReference>
<name>A0ACB8DGT0_DERSI</name>